<dbReference type="GO" id="GO:0009272">
    <property type="term" value="P:fungal-type cell wall biogenesis"/>
    <property type="evidence" value="ECO:0007669"/>
    <property type="project" value="UniProtKB-ARBA"/>
</dbReference>
<evidence type="ECO:0000313" key="6">
    <source>
        <dbReference type="EMBL" id="KAG0262884.1"/>
    </source>
</evidence>
<feature type="chain" id="PRO_5040321813" evidence="4">
    <location>
        <begin position="36"/>
        <end position="429"/>
    </location>
</feature>
<keyword evidence="2" id="KW-0378">Hydrolase</keyword>
<dbReference type="GO" id="GO:0016020">
    <property type="term" value="C:membrane"/>
    <property type="evidence" value="ECO:0007669"/>
    <property type="project" value="TreeGrafter"/>
</dbReference>
<dbReference type="PROSITE" id="PS51677">
    <property type="entry name" value="NODB"/>
    <property type="match status" value="1"/>
</dbReference>
<feature type="region of interest" description="Disordered" evidence="3">
    <location>
        <begin position="38"/>
        <end position="66"/>
    </location>
</feature>
<gene>
    <name evidence="6" type="primary">CDA2_13</name>
    <name evidence="6" type="ORF">BG011_009592</name>
</gene>
<dbReference type="OrthoDB" id="407355at2759"/>
<dbReference type="InterPro" id="IPR002509">
    <property type="entry name" value="NODB_dom"/>
</dbReference>
<evidence type="ECO:0000256" key="3">
    <source>
        <dbReference type="SAM" id="MobiDB-lite"/>
    </source>
</evidence>
<feature type="signal peptide" evidence="4">
    <location>
        <begin position="1"/>
        <end position="35"/>
    </location>
</feature>
<evidence type="ECO:0000256" key="1">
    <source>
        <dbReference type="ARBA" id="ARBA00022723"/>
    </source>
</evidence>
<dbReference type="GO" id="GO:0005975">
    <property type="term" value="P:carbohydrate metabolic process"/>
    <property type="evidence" value="ECO:0007669"/>
    <property type="project" value="InterPro"/>
</dbReference>
<dbReference type="AlphaFoldDB" id="A0A9P6QCZ5"/>
<evidence type="ECO:0000256" key="2">
    <source>
        <dbReference type="ARBA" id="ARBA00022801"/>
    </source>
</evidence>
<dbReference type="PANTHER" id="PTHR10587">
    <property type="entry name" value="GLYCOSYL TRANSFERASE-RELATED"/>
    <property type="match status" value="1"/>
</dbReference>
<evidence type="ECO:0000259" key="5">
    <source>
        <dbReference type="PROSITE" id="PS51677"/>
    </source>
</evidence>
<feature type="region of interest" description="Disordered" evidence="3">
    <location>
        <begin position="334"/>
        <end position="408"/>
    </location>
</feature>
<sequence length="429" mass="47468">MTRSNYMKKKSAALTLLGSVALIISIAASANVVEAKPGAASHEPDISHPKGTSPWPKYGERPDTDTPEVKAWVKSIDWSKVPKLPIRKTKSLGDPPECPKNDAPKSDCWWTCTGCYAPDDVIECPNKHDWGLTFDDGPQPGVTEDLLDLLQEKNVTATFFVTGMKSTKGHWLLNETLARGHHLASHTWSHSGLTTLTNEQIVGELMWTQKYVFDHTGYKVKYFRPPYGDVDNRVREIARQLGFKTVIWTKEWDTQDWQLEENTITPKKIEGIFSDDLKKLPTRTNGVITLQHDSDTKMVSMARTLLDMGMKEGMKPMNIAQCLNDKVGYNEVPTKAQKPTTVKNKNDKKPVTPATNAEQPIVKTDAEPSKANANNADNVDNADKDKESQSDSETITKQETSGSTPSTSYSVGLYAAGWTLAAIAASIAF</sequence>
<dbReference type="PANTHER" id="PTHR10587:SF133">
    <property type="entry name" value="CHITIN DEACETYLASE 1-RELATED"/>
    <property type="match status" value="1"/>
</dbReference>
<comment type="caution">
    <text evidence="6">The sequence shown here is derived from an EMBL/GenBank/DDBJ whole genome shotgun (WGS) entry which is preliminary data.</text>
</comment>
<dbReference type="Gene3D" id="3.20.20.370">
    <property type="entry name" value="Glycoside hydrolase/deacetylase"/>
    <property type="match status" value="1"/>
</dbReference>
<dbReference type="Pfam" id="PF01522">
    <property type="entry name" value="Polysacc_deac_1"/>
    <property type="match status" value="1"/>
</dbReference>
<dbReference type="GO" id="GO:0046872">
    <property type="term" value="F:metal ion binding"/>
    <property type="evidence" value="ECO:0007669"/>
    <property type="project" value="UniProtKB-KW"/>
</dbReference>
<accession>A0A9P6QCZ5</accession>
<reference evidence="6" key="1">
    <citation type="journal article" date="2020" name="Fungal Divers.">
        <title>Resolving the Mortierellaceae phylogeny through synthesis of multi-gene phylogenetics and phylogenomics.</title>
        <authorList>
            <person name="Vandepol N."/>
            <person name="Liber J."/>
            <person name="Desiro A."/>
            <person name="Na H."/>
            <person name="Kennedy M."/>
            <person name="Barry K."/>
            <person name="Grigoriev I.V."/>
            <person name="Miller A.N."/>
            <person name="O'Donnell K."/>
            <person name="Stajich J.E."/>
            <person name="Bonito G."/>
        </authorList>
    </citation>
    <scope>NUCLEOTIDE SEQUENCE</scope>
    <source>
        <strain evidence="6">KOD948</strain>
    </source>
</reference>
<evidence type="ECO:0000313" key="7">
    <source>
        <dbReference type="Proteomes" id="UP000726737"/>
    </source>
</evidence>
<dbReference type="GO" id="GO:0004099">
    <property type="term" value="F:chitin deacetylase activity"/>
    <property type="evidence" value="ECO:0007669"/>
    <property type="project" value="TreeGrafter"/>
</dbReference>
<proteinExistence type="predicted"/>
<organism evidence="6 7">
    <name type="scientific">Mortierella polycephala</name>
    <dbReference type="NCBI Taxonomy" id="41804"/>
    <lineage>
        <taxon>Eukaryota</taxon>
        <taxon>Fungi</taxon>
        <taxon>Fungi incertae sedis</taxon>
        <taxon>Mucoromycota</taxon>
        <taxon>Mortierellomycotina</taxon>
        <taxon>Mortierellomycetes</taxon>
        <taxon>Mortierellales</taxon>
        <taxon>Mortierellaceae</taxon>
        <taxon>Mortierella</taxon>
    </lineage>
</organism>
<keyword evidence="1" id="KW-0479">Metal-binding</keyword>
<feature type="domain" description="NodB homology" evidence="5">
    <location>
        <begin position="128"/>
        <end position="322"/>
    </location>
</feature>
<dbReference type="InterPro" id="IPR011330">
    <property type="entry name" value="Glyco_hydro/deAcase_b/a-brl"/>
</dbReference>
<dbReference type="Proteomes" id="UP000726737">
    <property type="component" value="Unassembled WGS sequence"/>
</dbReference>
<keyword evidence="4" id="KW-0732">Signal</keyword>
<dbReference type="EMBL" id="JAAAJA010000087">
    <property type="protein sequence ID" value="KAG0262884.1"/>
    <property type="molecule type" value="Genomic_DNA"/>
</dbReference>
<feature type="compositionally biased region" description="Low complexity" evidence="3">
    <location>
        <begin position="370"/>
        <end position="379"/>
    </location>
</feature>
<feature type="compositionally biased region" description="Polar residues" evidence="3">
    <location>
        <begin position="391"/>
        <end position="408"/>
    </location>
</feature>
<dbReference type="InterPro" id="IPR050248">
    <property type="entry name" value="Polysacc_deacetylase_ArnD"/>
</dbReference>
<protein>
    <submittedName>
        <fullName evidence="6">Chitin deacetylase</fullName>
    </submittedName>
</protein>
<name>A0A9P6QCZ5_9FUNG</name>
<dbReference type="SUPFAM" id="SSF88713">
    <property type="entry name" value="Glycoside hydrolase/deacetylase"/>
    <property type="match status" value="1"/>
</dbReference>
<keyword evidence="7" id="KW-1185">Reference proteome</keyword>
<evidence type="ECO:0000256" key="4">
    <source>
        <dbReference type="SAM" id="SignalP"/>
    </source>
</evidence>